<feature type="region of interest" description="Disordered" evidence="7">
    <location>
        <begin position="116"/>
        <end position="219"/>
    </location>
</feature>
<dbReference type="Pfam" id="PF01575">
    <property type="entry name" value="MaoC_dehydratas"/>
    <property type="match status" value="1"/>
</dbReference>
<feature type="region of interest" description="Disordered" evidence="7">
    <location>
        <begin position="438"/>
        <end position="473"/>
    </location>
</feature>
<keyword evidence="5" id="KW-0833">Ubl conjugation pathway</keyword>
<dbReference type="PANTHER" id="PTHR12419:SF4">
    <property type="entry name" value="OTU DOMAIN-CONTAINING PROTEIN 5"/>
    <property type="match status" value="1"/>
</dbReference>
<dbReference type="Gene3D" id="3.90.70.80">
    <property type="match status" value="1"/>
</dbReference>
<reference evidence="9 10" key="1">
    <citation type="submission" date="2020-10" db="EMBL/GenBank/DDBJ databases">
        <title>The Coptis chinensis genome and diversification of protoberbering-type alkaloids.</title>
        <authorList>
            <person name="Wang B."/>
            <person name="Shu S."/>
            <person name="Song C."/>
            <person name="Liu Y."/>
        </authorList>
    </citation>
    <scope>NUCLEOTIDE SEQUENCE [LARGE SCALE GENOMIC DNA]</scope>
    <source>
        <strain evidence="9">HL-2020</strain>
        <tissue evidence="9">Leaf</tissue>
    </source>
</reference>
<protein>
    <recommendedName>
        <fullName evidence="3">ubiquitinyl hydrolase 1</fullName>
        <ecNumber evidence="3">3.4.19.12</ecNumber>
    </recommendedName>
</protein>
<dbReference type="OrthoDB" id="409956at2759"/>
<evidence type="ECO:0000256" key="1">
    <source>
        <dbReference type="ARBA" id="ARBA00000707"/>
    </source>
</evidence>
<evidence type="ECO:0000256" key="6">
    <source>
        <dbReference type="ARBA" id="ARBA00022801"/>
    </source>
</evidence>
<comment type="caution">
    <text evidence="9">The sequence shown here is derived from an EMBL/GenBank/DDBJ whole genome shotgun (WGS) entry which is preliminary data.</text>
</comment>
<evidence type="ECO:0000259" key="8">
    <source>
        <dbReference type="PROSITE" id="PS50802"/>
    </source>
</evidence>
<dbReference type="FunFam" id="3.90.70.80:FF:000008">
    <property type="entry name" value="OTU domain-containing protein 5"/>
    <property type="match status" value="1"/>
</dbReference>
<evidence type="ECO:0000313" key="10">
    <source>
        <dbReference type="Proteomes" id="UP000631114"/>
    </source>
</evidence>
<feature type="compositionally biased region" description="Pro residues" evidence="7">
    <location>
        <begin position="138"/>
        <end position="149"/>
    </location>
</feature>
<proteinExistence type="inferred from homology"/>
<dbReference type="SUPFAM" id="SSF54637">
    <property type="entry name" value="Thioesterase/thiol ester dehydrase-isomerase"/>
    <property type="match status" value="1"/>
</dbReference>
<name>A0A835H7S8_9MAGN</name>
<evidence type="ECO:0000256" key="5">
    <source>
        <dbReference type="ARBA" id="ARBA00022786"/>
    </source>
</evidence>
<feature type="domain" description="OTU" evidence="8">
    <location>
        <begin position="237"/>
        <end position="360"/>
    </location>
</feature>
<dbReference type="InterPro" id="IPR038765">
    <property type="entry name" value="Papain-like_cys_pep_sf"/>
</dbReference>
<feature type="region of interest" description="Disordered" evidence="7">
    <location>
        <begin position="1"/>
        <end position="31"/>
    </location>
</feature>
<dbReference type="InterPro" id="IPR050704">
    <property type="entry name" value="Peptidase_C85-like"/>
</dbReference>
<evidence type="ECO:0000313" key="9">
    <source>
        <dbReference type="EMBL" id="KAF9593629.1"/>
    </source>
</evidence>
<organism evidence="9 10">
    <name type="scientific">Coptis chinensis</name>
    <dbReference type="NCBI Taxonomy" id="261450"/>
    <lineage>
        <taxon>Eukaryota</taxon>
        <taxon>Viridiplantae</taxon>
        <taxon>Streptophyta</taxon>
        <taxon>Embryophyta</taxon>
        <taxon>Tracheophyta</taxon>
        <taxon>Spermatophyta</taxon>
        <taxon>Magnoliopsida</taxon>
        <taxon>Ranunculales</taxon>
        <taxon>Ranunculaceae</taxon>
        <taxon>Coptidoideae</taxon>
        <taxon>Coptis</taxon>
    </lineage>
</organism>
<dbReference type="CDD" id="cd22796">
    <property type="entry name" value="OTU_plant_OTU6-like"/>
    <property type="match status" value="1"/>
</dbReference>
<dbReference type="InterPro" id="IPR003323">
    <property type="entry name" value="OTU_dom"/>
</dbReference>
<feature type="compositionally biased region" description="Polar residues" evidence="7">
    <location>
        <begin position="184"/>
        <end position="196"/>
    </location>
</feature>
<keyword evidence="6" id="KW-0378">Hydrolase</keyword>
<dbReference type="GO" id="GO:0016579">
    <property type="term" value="P:protein deubiquitination"/>
    <property type="evidence" value="ECO:0007669"/>
    <property type="project" value="TreeGrafter"/>
</dbReference>
<comment type="similarity">
    <text evidence="2">Belongs to the peptidase C85 family.</text>
</comment>
<dbReference type="CDD" id="cd03449">
    <property type="entry name" value="R_hydratase"/>
    <property type="match status" value="1"/>
</dbReference>
<dbReference type="GO" id="GO:0006508">
    <property type="term" value="P:proteolysis"/>
    <property type="evidence" value="ECO:0007669"/>
    <property type="project" value="UniProtKB-KW"/>
</dbReference>
<keyword evidence="10" id="KW-1185">Reference proteome</keyword>
<accession>A0A835H7S8</accession>
<evidence type="ECO:0000256" key="3">
    <source>
        <dbReference type="ARBA" id="ARBA00012759"/>
    </source>
</evidence>
<comment type="catalytic activity">
    <reaction evidence="1">
        <text>Thiol-dependent hydrolysis of ester, thioester, amide, peptide and isopeptide bonds formed by the C-terminal Gly of ubiquitin (a 76-residue protein attached to proteins as an intracellular targeting signal).</text>
        <dbReference type="EC" id="3.4.19.12"/>
    </reaction>
</comment>
<dbReference type="EC" id="3.4.19.12" evidence="3"/>
<dbReference type="Pfam" id="PF02338">
    <property type="entry name" value="OTU"/>
    <property type="match status" value="1"/>
</dbReference>
<gene>
    <name evidence="9" type="ORF">IFM89_024313</name>
</gene>
<dbReference type="PROSITE" id="PS50802">
    <property type="entry name" value="OTU"/>
    <property type="match status" value="1"/>
</dbReference>
<feature type="compositionally biased region" description="Low complexity" evidence="7">
    <location>
        <begin position="7"/>
        <end position="28"/>
    </location>
</feature>
<dbReference type="InterPro" id="IPR002539">
    <property type="entry name" value="MaoC-like_dom"/>
</dbReference>
<dbReference type="InterPro" id="IPR029069">
    <property type="entry name" value="HotDog_dom_sf"/>
</dbReference>
<feature type="compositionally biased region" description="Polar residues" evidence="7">
    <location>
        <begin position="127"/>
        <end position="137"/>
    </location>
</feature>
<dbReference type="GO" id="GO:0004843">
    <property type="term" value="F:cysteine-type deubiquitinase activity"/>
    <property type="evidence" value="ECO:0007669"/>
    <property type="project" value="UniProtKB-EC"/>
</dbReference>
<dbReference type="GO" id="GO:0061578">
    <property type="term" value="F:K63-linked deubiquitinase activity"/>
    <property type="evidence" value="ECO:0007669"/>
    <property type="project" value="TreeGrafter"/>
</dbReference>
<feature type="compositionally biased region" description="Low complexity" evidence="7">
    <location>
        <begin position="440"/>
        <end position="463"/>
    </location>
</feature>
<dbReference type="Proteomes" id="UP000631114">
    <property type="component" value="Unassembled WGS sequence"/>
</dbReference>
<sequence length="686" mass="76267">MTRILVQRGSASNNQSRSAGSSSSGTSTLVPQVQVVNVTRDEQEEEVLEIGSLDDDSPDSCLSFEEKTMKRDELFGESNQFVVSETVFDDEKEKVGSDDVLDSGIVMKELGGLRIREKVDENEGPSIGTSQIITGTSQPPPPPVPPPKPSGGNLSSRRTVSGGSNAVRIGPSRRATAWPLVSARNAQSDSRPSSPRSYGEGEGYNSADEQSPCFGSTCDDAERERQFELEIRRVKGFELKRMLEDGNCLFRAVADQVYGDAEAYDLTRQMCIDYMERERDHFSQFITEGFTSYCKRKRRDKVYGNNVEIQALCEMYNRPIHIYSYSTEPINIFHGSYNTDTPPIRLSYHHGNHYNSLVDPRRLTIGAGLGFSSLQGANIDKDQVKAAIRAQQDQQIDNALLSEGRFYSDLELTEKEIERMVMEASRAEYIAKEKFKQQPSFRESSTSSAEPSSSGAMTGSSRSLPKAEGERERILPDTVLSSNMQMLLSMGFTYLQVIEAYSIFGDDLDSMHGNPSKCLSIQEMSLKRLSSVLIPTSSFSTSHYSFKIGHVLSKSRSFTDSDLLDYAKLTQDSNPLHFDSEFSRRYGYNDGIVHGMLIAALFPQIIASHFPGAVYVSQSLQFKLPVYIGEEVVAEVKALNIRPNKDRYLSKLSTKCYKNGELLCIDGEAVALLPTLTMDVEGEESL</sequence>
<evidence type="ECO:0000256" key="4">
    <source>
        <dbReference type="ARBA" id="ARBA00022670"/>
    </source>
</evidence>
<keyword evidence="4" id="KW-0645">Protease</keyword>
<dbReference type="PANTHER" id="PTHR12419">
    <property type="entry name" value="OTU DOMAIN CONTAINING PROTEIN"/>
    <property type="match status" value="1"/>
</dbReference>
<evidence type="ECO:0000256" key="7">
    <source>
        <dbReference type="SAM" id="MobiDB-lite"/>
    </source>
</evidence>
<dbReference type="Gene3D" id="3.10.129.10">
    <property type="entry name" value="Hotdog Thioesterase"/>
    <property type="match status" value="1"/>
</dbReference>
<evidence type="ECO:0000256" key="2">
    <source>
        <dbReference type="ARBA" id="ARBA00010407"/>
    </source>
</evidence>
<dbReference type="SUPFAM" id="SSF54001">
    <property type="entry name" value="Cysteine proteinases"/>
    <property type="match status" value="1"/>
</dbReference>
<feature type="compositionally biased region" description="Polar residues" evidence="7">
    <location>
        <begin position="152"/>
        <end position="164"/>
    </location>
</feature>
<dbReference type="AlphaFoldDB" id="A0A835H7S8"/>
<dbReference type="EMBL" id="JADFTS010000008">
    <property type="protein sequence ID" value="KAF9593629.1"/>
    <property type="molecule type" value="Genomic_DNA"/>
</dbReference>